<accession>A0ABP0FZI6</accession>
<reference evidence="7 8" key="1">
    <citation type="submission" date="2024-02" db="EMBL/GenBank/DDBJ databases">
        <authorList>
            <person name="Daric V."/>
            <person name="Darras S."/>
        </authorList>
    </citation>
    <scope>NUCLEOTIDE SEQUENCE [LARGE SCALE GENOMIC DNA]</scope>
</reference>
<feature type="transmembrane region" description="Helical" evidence="5">
    <location>
        <begin position="120"/>
        <end position="144"/>
    </location>
</feature>
<feature type="transmembrane region" description="Helical" evidence="5">
    <location>
        <begin position="454"/>
        <end position="475"/>
    </location>
</feature>
<evidence type="ECO:0000256" key="4">
    <source>
        <dbReference type="ARBA" id="ARBA00023136"/>
    </source>
</evidence>
<feature type="transmembrane region" description="Helical" evidence="5">
    <location>
        <begin position="267"/>
        <end position="289"/>
    </location>
</feature>
<evidence type="ECO:0000256" key="2">
    <source>
        <dbReference type="ARBA" id="ARBA00022692"/>
    </source>
</evidence>
<feature type="transmembrane region" description="Helical" evidence="5">
    <location>
        <begin position="301"/>
        <end position="323"/>
    </location>
</feature>
<evidence type="ECO:0000256" key="3">
    <source>
        <dbReference type="ARBA" id="ARBA00022989"/>
    </source>
</evidence>
<dbReference type="PANTHER" id="PTHR22950">
    <property type="entry name" value="AMINO ACID TRANSPORTER"/>
    <property type="match status" value="1"/>
</dbReference>
<feature type="domain" description="Amino acid transporter transmembrane" evidence="6">
    <location>
        <begin position="48"/>
        <end position="474"/>
    </location>
</feature>
<evidence type="ECO:0000256" key="5">
    <source>
        <dbReference type="SAM" id="Phobius"/>
    </source>
</evidence>
<keyword evidence="2 5" id="KW-0812">Transmembrane</keyword>
<sequence length="479" mass="53952">MDDNRDDLVLDIRPEDEEDENLMNSQVPLTPNTDENLHPKNHFKDRRSFALSVFNLMNAILGSGILGLGEAAKNLGLVMFVVLLTATALLAAYTINMLLHATEMTKEKTYEGLAKATFGLRAKVLVSILIVFHCFGAICSYIYIVKNELPEVLKALTDYKEIEGQASPFYLNGDFLVILIVVCIVLPLACMKDIRFLGYSSALGLTCMLLFVFTVVLKKFEIPCPLPIFNRDQYLTNTLDNSSFPDEDFEEQTCEAKAFFLSTRSAYAVPTMFFSFMCHASMVPIYAELRRPSIKKMQKIACISIFNVYTLYLLAAIFGYTTFYNKTLSELLLTYSFYKSRDVLIILSRMMVIVCVTLSIPLLHYVGRKTIIITFFRKSNSFSWTKHIGVMIGLLTVAVVLVMFIPNIRDIFGMSGASTSTPLLVIIPSAFFIKLTGKDAKLHIQSKFATRRKVAWFLAVLGTALMLFSMALIIWDWAA</sequence>
<comment type="caution">
    <text evidence="7">The sequence shown here is derived from an EMBL/GenBank/DDBJ whole genome shotgun (WGS) entry which is preliminary data.</text>
</comment>
<keyword evidence="4 5" id="KW-0472">Membrane</keyword>
<evidence type="ECO:0000259" key="6">
    <source>
        <dbReference type="Pfam" id="PF01490"/>
    </source>
</evidence>
<protein>
    <recommendedName>
        <fullName evidence="6">Amino acid transporter transmembrane domain-containing protein</fullName>
    </recommendedName>
</protein>
<dbReference type="Pfam" id="PF01490">
    <property type="entry name" value="Aa_trans"/>
    <property type="match status" value="1"/>
</dbReference>
<feature type="transmembrane region" description="Helical" evidence="5">
    <location>
        <begin position="411"/>
        <end position="433"/>
    </location>
</feature>
<name>A0ABP0FZI6_CLALP</name>
<dbReference type="PANTHER" id="PTHR22950:SF702">
    <property type="entry name" value="AMINO ACID TRANSPORTER PROTEIN"/>
    <property type="match status" value="1"/>
</dbReference>
<evidence type="ECO:0000313" key="8">
    <source>
        <dbReference type="Proteomes" id="UP001642483"/>
    </source>
</evidence>
<dbReference type="Proteomes" id="UP001642483">
    <property type="component" value="Unassembled WGS sequence"/>
</dbReference>
<keyword evidence="8" id="KW-1185">Reference proteome</keyword>
<comment type="subcellular location">
    <subcellularLocation>
        <location evidence="1">Membrane</location>
        <topology evidence="1">Multi-pass membrane protein</topology>
    </subcellularLocation>
</comment>
<dbReference type="EMBL" id="CAWYQH010000098">
    <property type="protein sequence ID" value="CAK8684992.1"/>
    <property type="molecule type" value="Genomic_DNA"/>
</dbReference>
<feature type="transmembrane region" description="Helical" evidence="5">
    <location>
        <begin position="75"/>
        <end position="99"/>
    </location>
</feature>
<feature type="transmembrane region" description="Helical" evidence="5">
    <location>
        <begin position="387"/>
        <end position="405"/>
    </location>
</feature>
<organism evidence="7 8">
    <name type="scientific">Clavelina lepadiformis</name>
    <name type="common">Light-bulb sea squirt</name>
    <name type="synonym">Ascidia lepadiformis</name>
    <dbReference type="NCBI Taxonomy" id="159417"/>
    <lineage>
        <taxon>Eukaryota</taxon>
        <taxon>Metazoa</taxon>
        <taxon>Chordata</taxon>
        <taxon>Tunicata</taxon>
        <taxon>Ascidiacea</taxon>
        <taxon>Aplousobranchia</taxon>
        <taxon>Clavelinidae</taxon>
        <taxon>Clavelina</taxon>
    </lineage>
</organism>
<dbReference type="InterPro" id="IPR013057">
    <property type="entry name" value="AA_transpt_TM"/>
</dbReference>
<keyword evidence="3 5" id="KW-1133">Transmembrane helix</keyword>
<feature type="transmembrane region" description="Helical" evidence="5">
    <location>
        <begin position="169"/>
        <end position="189"/>
    </location>
</feature>
<evidence type="ECO:0000256" key="1">
    <source>
        <dbReference type="ARBA" id="ARBA00004141"/>
    </source>
</evidence>
<feature type="transmembrane region" description="Helical" evidence="5">
    <location>
        <begin position="49"/>
        <end position="69"/>
    </location>
</feature>
<feature type="transmembrane region" description="Helical" evidence="5">
    <location>
        <begin position="343"/>
        <end position="366"/>
    </location>
</feature>
<feature type="transmembrane region" description="Helical" evidence="5">
    <location>
        <begin position="196"/>
        <end position="217"/>
    </location>
</feature>
<gene>
    <name evidence="7" type="ORF">CVLEPA_LOCUS16160</name>
</gene>
<evidence type="ECO:0000313" key="7">
    <source>
        <dbReference type="EMBL" id="CAK8684992.1"/>
    </source>
</evidence>
<proteinExistence type="predicted"/>